<keyword evidence="2 9" id="KW-1003">Cell membrane</keyword>
<keyword evidence="6 9" id="KW-0378">Hydrolase</keyword>
<dbReference type="InterPro" id="IPR001872">
    <property type="entry name" value="Peptidase_A8"/>
</dbReference>
<keyword evidence="3 9" id="KW-0645">Protease</keyword>
<feature type="transmembrane region" description="Helical" evidence="9">
    <location>
        <begin position="81"/>
        <end position="102"/>
    </location>
</feature>
<keyword evidence="8 9" id="KW-0472">Membrane</keyword>
<gene>
    <name evidence="9" type="primary">lspA</name>
    <name evidence="11" type="ORF">PBD2.096</name>
</gene>
<dbReference type="UniPathway" id="UPA00665"/>
<feature type="transmembrane region" description="Helical" evidence="9">
    <location>
        <begin position="28"/>
        <end position="48"/>
    </location>
</feature>
<evidence type="ECO:0000256" key="8">
    <source>
        <dbReference type="ARBA" id="ARBA00023136"/>
    </source>
</evidence>
<dbReference type="GO" id="GO:0005886">
    <property type="term" value="C:plasma membrane"/>
    <property type="evidence" value="ECO:0007669"/>
    <property type="project" value="UniProtKB-SubCell"/>
</dbReference>
<evidence type="ECO:0000256" key="7">
    <source>
        <dbReference type="ARBA" id="ARBA00022989"/>
    </source>
</evidence>
<organism evidence="11">
    <name type="scientific">Rhodococcus erythropolis</name>
    <name type="common">Arthrobacter picolinophilus</name>
    <dbReference type="NCBI Taxonomy" id="1833"/>
    <lineage>
        <taxon>Bacteria</taxon>
        <taxon>Bacillati</taxon>
        <taxon>Actinomycetota</taxon>
        <taxon>Actinomycetes</taxon>
        <taxon>Mycobacteriales</taxon>
        <taxon>Nocardiaceae</taxon>
        <taxon>Rhodococcus</taxon>
        <taxon>Rhodococcus erythropolis group</taxon>
    </lineage>
</organism>
<feature type="transmembrane region" description="Helical" evidence="9">
    <location>
        <begin position="148"/>
        <end position="168"/>
    </location>
</feature>
<dbReference type="PRINTS" id="PR00781">
    <property type="entry name" value="LIPOSIGPTASE"/>
</dbReference>
<evidence type="ECO:0000256" key="4">
    <source>
        <dbReference type="ARBA" id="ARBA00022692"/>
    </source>
</evidence>
<evidence type="ECO:0000256" key="9">
    <source>
        <dbReference type="HAMAP-Rule" id="MF_00161"/>
    </source>
</evidence>
<keyword evidence="5 9" id="KW-0064">Aspartyl protease</keyword>
<sequence length="184" mass="19476">MPGASVVSASEALAPEHEQQTTYRMRRALFVTTALISAGIALAVEPVARKHLSGSNEIDLGVVRLRLAYNSGVAFSLGNQLPSAVIIAFTALATIGIAVYAWRSVPQSRGVAVIGFALIVAGAASNVVDRALDGKVTDYFHTGWWPTFNLADTYLTCGFILVVVSLLVESSCGSEPEIQRPQSV</sequence>
<comment type="pathway">
    <text evidence="9">Protein modification; lipoprotein biosynthesis (signal peptide cleavage).</text>
</comment>
<comment type="catalytic activity">
    <reaction evidence="9">
        <text>Release of signal peptides from bacterial membrane prolipoproteins. Hydrolyzes -Xaa-Yaa-Zaa-|-(S,diacylglyceryl)Cys-, in which Xaa is hydrophobic (preferably Leu), and Yaa (Ala or Ser) and Zaa (Gly or Ala) have small, neutral side chains.</text>
        <dbReference type="EC" id="3.4.23.36"/>
    </reaction>
</comment>
<dbReference type="HAMAP" id="MF_00161">
    <property type="entry name" value="LspA"/>
    <property type="match status" value="1"/>
</dbReference>
<comment type="subcellular location">
    <subcellularLocation>
        <location evidence="9">Cell membrane</location>
        <topology evidence="9">Multi-pass membrane protein</topology>
    </subcellularLocation>
</comment>
<dbReference type="PANTHER" id="PTHR33695:SF1">
    <property type="entry name" value="LIPOPROTEIN SIGNAL PEPTIDASE"/>
    <property type="match status" value="1"/>
</dbReference>
<evidence type="ECO:0000256" key="6">
    <source>
        <dbReference type="ARBA" id="ARBA00022801"/>
    </source>
</evidence>
<dbReference type="EMBL" id="AY223810">
    <property type="protein sequence ID" value="AAP73981.1"/>
    <property type="molecule type" value="Genomic_DNA"/>
</dbReference>
<keyword evidence="11" id="KW-0449">Lipoprotein</keyword>
<comment type="similarity">
    <text evidence="1 9 10">Belongs to the peptidase A8 family.</text>
</comment>
<comment type="function">
    <text evidence="9">This protein specifically catalyzes the removal of signal peptides from prolipoproteins.</text>
</comment>
<feature type="active site" evidence="9">
    <location>
        <position position="152"/>
    </location>
</feature>
<evidence type="ECO:0000313" key="11">
    <source>
        <dbReference type="EMBL" id="AAP73981.1"/>
    </source>
</evidence>
<keyword evidence="11" id="KW-0614">Plasmid</keyword>
<evidence type="ECO:0000256" key="2">
    <source>
        <dbReference type="ARBA" id="ARBA00022475"/>
    </source>
</evidence>
<accession>Q6XN50</accession>
<evidence type="ECO:0000256" key="1">
    <source>
        <dbReference type="ARBA" id="ARBA00006139"/>
    </source>
</evidence>
<feature type="transmembrane region" description="Helical" evidence="9">
    <location>
        <begin position="109"/>
        <end position="128"/>
    </location>
</feature>
<dbReference type="Pfam" id="PF01252">
    <property type="entry name" value="Peptidase_A8"/>
    <property type="match status" value="1"/>
</dbReference>
<dbReference type="GO" id="GO:0006508">
    <property type="term" value="P:proteolysis"/>
    <property type="evidence" value="ECO:0007669"/>
    <property type="project" value="UniProtKB-KW"/>
</dbReference>
<proteinExistence type="inferred from homology"/>
<keyword evidence="7 9" id="KW-1133">Transmembrane helix</keyword>
<protein>
    <recommendedName>
        <fullName evidence="9">Lipoprotein signal peptidase</fullName>
        <ecNumber evidence="9">3.4.23.36</ecNumber>
    </recommendedName>
    <alternativeName>
        <fullName evidence="9">Prolipoprotein signal peptidase</fullName>
    </alternativeName>
    <alternativeName>
        <fullName evidence="9">Signal peptidase II</fullName>
        <shortName evidence="9">SPase II</shortName>
    </alternativeName>
</protein>
<geneLocation type="plasmid" evidence="11">
    <name>pBD2</name>
</geneLocation>
<evidence type="ECO:0000256" key="5">
    <source>
        <dbReference type="ARBA" id="ARBA00022750"/>
    </source>
</evidence>
<keyword evidence="4 9" id="KW-0812">Transmembrane</keyword>
<dbReference type="PANTHER" id="PTHR33695">
    <property type="entry name" value="LIPOPROTEIN SIGNAL PEPTIDASE"/>
    <property type="match status" value="1"/>
</dbReference>
<feature type="active site" evidence="9">
    <location>
        <position position="138"/>
    </location>
</feature>
<evidence type="ECO:0000256" key="10">
    <source>
        <dbReference type="RuleBase" id="RU004181"/>
    </source>
</evidence>
<evidence type="ECO:0000256" key="3">
    <source>
        <dbReference type="ARBA" id="ARBA00022670"/>
    </source>
</evidence>
<dbReference type="GO" id="GO:0004190">
    <property type="term" value="F:aspartic-type endopeptidase activity"/>
    <property type="evidence" value="ECO:0007669"/>
    <property type="project" value="UniProtKB-UniRule"/>
</dbReference>
<dbReference type="EC" id="3.4.23.36" evidence="9"/>
<dbReference type="AlphaFoldDB" id="Q6XN50"/>
<name>Q6XN50_RHOER</name>
<dbReference type="NCBIfam" id="TIGR00077">
    <property type="entry name" value="lspA"/>
    <property type="match status" value="1"/>
</dbReference>
<reference evidence="11" key="1">
    <citation type="journal article" date="2003" name="J. Bacteriol.">
        <title>Complete nucleotide sequence and genetic organization of the 210-kilobase linear plasmid of Rhodococcus erythropolis BD2.</title>
        <authorList>
            <person name="Stecker C."/>
            <person name="Johann A."/>
            <person name="Herzberg C."/>
            <person name="Averhoff B."/>
            <person name="Gottschalk G."/>
        </authorList>
    </citation>
    <scope>NUCLEOTIDE SEQUENCE</scope>
    <source>
        <strain evidence="11">BD2</strain>
        <plasmid evidence="11">pBD2</plasmid>
    </source>
</reference>